<sequence length="422" mass="45089">MNMLTRISAGAASALPESARTLSTRRRILLAVLAGAFLALLALAVWAYSGDRAEAAPALPLVTVATPLQREIQEWSDNIGRFEPSRSVEVRPRVSGAIVGIHFTDGASVQRGQLLFTIDPRPYRAALAEAQGRLASARSQLGLARTNLDRAERLLPEEAISESDVDRLRAEVRVAEAAAATAGAQVRARALDVEFTQVRAPISGRVSDRRIDIGNLVGAGDGPGGTLLTTINTLNPIYFVFEGSEGDFLRNRRSEAGDNGPVQVDIRLQDETDYSWHGTLDFTDNGLDSRSGTIRRRAVLDNPDEFLTPGMFGHMRLTAGDPSPALLIPDSAIQSDQERKLVLTVAEDGTVTAKTVELGPIVDGLRVVRSGLEPTDRVIIAGVQVAAPGASVRVERGRIAPMRGEPVAVARMPVAGQASFAN</sequence>
<dbReference type="RefSeq" id="WP_185802200.1">
    <property type="nucleotide sequence ID" value="NZ_JACJVJ010000003.1"/>
</dbReference>
<evidence type="ECO:0000259" key="5">
    <source>
        <dbReference type="Pfam" id="PF25944"/>
    </source>
</evidence>
<dbReference type="SUPFAM" id="SSF111369">
    <property type="entry name" value="HlyD-like secretion proteins"/>
    <property type="match status" value="1"/>
</dbReference>
<evidence type="ECO:0000313" key="7">
    <source>
        <dbReference type="EMBL" id="MBC2778890.1"/>
    </source>
</evidence>
<dbReference type="InterPro" id="IPR058626">
    <property type="entry name" value="MdtA-like_b-barrel"/>
</dbReference>
<dbReference type="PANTHER" id="PTHR30158:SF24">
    <property type="entry name" value="HLYD FAMILY SECRETION PROTEIN"/>
    <property type="match status" value="1"/>
</dbReference>
<feature type="domain" description="Multidrug resistance protein MdtA-like C-terminal permuted SH3" evidence="6">
    <location>
        <begin position="325"/>
        <end position="384"/>
    </location>
</feature>
<evidence type="ECO:0000259" key="3">
    <source>
        <dbReference type="Pfam" id="PF25876"/>
    </source>
</evidence>
<dbReference type="InterPro" id="IPR058627">
    <property type="entry name" value="MdtA-like_C"/>
</dbReference>
<name>A0A842I3D1_9SPHN</name>
<dbReference type="Pfam" id="PF25917">
    <property type="entry name" value="BSH_RND"/>
    <property type="match status" value="1"/>
</dbReference>
<comment type="caution">
    <text evidence="7">The sequence shown here is derived from an EMBL/GenBank/DDBJ whole genome shotgun (WGS) entry which is preliminary data.</text>
</comment>
<evidence type="ECO:0000256" key="1">
    <source>
        <dbReference type="ARBA" id="ARBA00004196"/>
    </source>
</evidence>
<reference evidence="7 8" key="1">
    <citation type="submission" date="2020-08" db="EMBL/GenBank/DDBJ databases">
        <title>Draft genome sequence of Parasphingopyxis sp. GrpM-11.</title>
        <authorList>
            <person name="Oh J."/>
            <person name="Roh D.-H."/>
        </authorList>
    </citation>
    <scope>NUCLEOTIDE SEQUENCE [LARGE SCALE GENOMIC DNA]</scope>
    <source>
        <strain evidence="7 8">GrpM-11</strain>
    </source>
</reference>
<evidence type="ECO:0000256" key="2">
    <source>
        <dbReference type="ARBA" id="ARBA00009477"/>
    </source>
</evidence>
<comment type="similarity">
    <text evidence="2">Belongs to the membrane fusion protein (MFP) (TC 8.A.1) family.</text>
</comment>
<dbReference type="Gene3D" id="2.40.420.20">
    <property type="match status" value="1"/>
</dbReference>
<dbReference type="InterPro" id="IPR058624">
    <property type="entry name" value="MdtA-like_HH"/>
</dbReference>
<dbReference type="InterPro" id="IPR058625">
    <property type="entry name" value="MdtA-like_BSH"/>
</dbReference>
<evidence type="ECO:0000313" key="8">
    <source>
        <dbReference type="Proteomes" id="UP000564378"/>
    </source>
</evidence>
<dbReference type="Proteomes" id="UP000564378">
    <property type="component" value="Unassembled WGS sequence"/>
</dbReference>
<dbReference type="AlphaFoldDB" id="A0A842I3D1"/>
<dbReference type="Pfam" id="PF25967">
    <property type="entry name" value="RND-MFP_C"/>
    <property type="match status" value="1"/>
</dbReference>
<proteinExistence type="inferred from homology"/>
<dbReference type="Gene3D" id="1.10.287.470">
    <property type="entry name" value="Helix hairpin bin"/>
    <property type="match status" value="1"/>
</dbReference>
<evidence type="ECO:0000259" key="4">
    <source>
        <dbReference type="Pfam" id="PF25917"/>
    </source>
</evidence>
<accession>A0A842I3D1</accession>
<feature type="domain" description="Multidrug resistance protein MdtA-like barrel-sandwich hybrid" evidence="4">
    <location>
        <begin position="86"/>
        <end position="221"/>
    </location>
</feature>
<protein>
    <submittedName>
        <fullName evidence="7">Efflux RND transporter periplasmic adaptor subunit</fullName>
    </submittedName>
</protein>
<dbReference type="Pfam" id="PF25876">
    <property type="entry name" value="HH_MFP_RND"/>
    <property type="match status" value="1"/>
</dbReference>
<comment type="subcellular location">
    <subcellularLocation>
        <location evidence="1">Cell envelope</location>
    </subcellularLocation>
</comment>
<keyword evidence="8" id="KW-1185">Reference proteome</keyword>
<dbReference type="GO" id="GO:0046677">
    <property type="term" value="P:response to antibiotic"/>
    <property type="evidence" value="ECO:0007669"/>
    <property type="project" value="TreeGrafter"/>
</dbReference>
<feature type="domain" description="Multidrug resistance protein MdtA-like beta-barrel" evidence="5">
    <location>
        <begin position="236"/>
        <end position="320"/>
    </location>
</feature>
<dbReference type="NCBIfam" id="TIGR01730">
    <property type="entry name" value="RND_mfp"/>
    <property type="match status" value="1"/>
</dbReference>
<organism evidence="7 8">
    <name type="scientific">Parasphingopyxis marina</name>
    <dbReference type="NCBI Taxonomy" id="2761622"/>
    <lineage>
        <taxon>Bacteria</taxon>
        <taxon>Pseudomonadati</taxon>
        <taxon>Pseudomonadota</taxon>
        <taxon>Alphaproteobacteria</taxon>
        <taxon>Sphingomonadales</taxon>
        <taxon>Sphingomonadaceae</taxon>
        <taxon>Parasphingopyxis</taxon>
    </lineage>
</organism>
<feature type="domain" description="Multidrug resistance protein MdtA-like alpha-helical hairpin" evidence="3">
    <location>
        <begin position="127"/>
        <end position="192"/>
    </location>
</feature>
<dbReference type="Pfam" id="PF25944">
    <property type="entry name" value="Beta-barrel_RND"/>
    <property type="match status" value="1"/>
</dbReference>
<dbReference type="PANTHER" id="PTHR30158">
    <property type="entry name" value="ACRA/E-RELATED COMPONENT OF DRUG EFFLUX TRANSPORTER"/>
    <property type="match status" value="1"/>
</dbReference>
<dbReference type="InterPro" id="IPR006143">
    <property type="entry name" value="RND_pump_MFP"/>
</dbReference>
<dbReference type="GO" id="GO:0022857">
    <property type="term" value="F:transmembrane transporter activity"/>
    <property type="evidence" value="ECO:0007669"/>
    <property type="project" value="InterPro"/>
</dbReference>
<dbReference type="Gene3D" id="2.40.30.170">
    <property type="match status" value="1"/>
</dbReference>
<dbReference type="GO" id="GO:0030313">
    <property type="term" value="C:cell envelope"/>
    <property type="evidence" value="ECO:0007669"/>
    <property type="project" value="UniProtKB-SubCell"/>
</dbReference>
<evidence type="ECO:0000259" key="6">
    <source>
        <dbReference type="Pfam" id="PF25967"/>
    </source>
</evidence>
<dbReference type="GO" id="GO:0005886">
    <property type="term" value="C:plasma membrane"/>
    <property type="evidence" value="ECO:0007669"/>
    <property type="project" value="TreeGrafter"/>
</dbReference>
<dbReference type="Gene3D" id="2.40.50.100">
    <property type="match status" value="1"/>
</dbReference>
<gene>
    <name evidence="7" type="ORF">H6P80_14795</name>
</gene>
<dbReference type="EMBL" id="JACJVJ010000003">
    <property type="protein sequence ID" value="MBC2778890.1"/>
    <property type="molecule type" value="Genomic_DNA"/>
</dbReference>